<dbReference type="InterPro" id="IPR038136">
    <property type="entry name" value="CofD-like_dom_sf"/>
</dbReference>
<evidence type="ECO:0000313" key="4">
    <source>
        <dbReference type="Proteomes" id="UP000295411"/>
    </source>
</evidence>
<dbReference type="HAMAP" id="MF_01257">
    <property type="entry name" value="CofD"/>
    <property type="match status" value="1"/>
</dbReference>
<dbReference type="Gene3D" id="3.40.50.10680">
    <property type="entry name" value="CofD-like domains"/>
    <property type="match status" value="1"/>
</dbReference>
<dbReference type="OrthoDB" id="7466225at2"/>
<organism evidence="3 4">
    <name type="scientific">Arthrobacter crusticola</name>
    <dbReference type="NCBI Taxonomy" id="2547960"/>
    <lineage>
        <taxon>Bacteria</taxon>
        <taxon>Bacillati</taxon>
        <taxon>Actinomycetota</taxon>
        <taxon>Actinomycetes</taxon>
        <taxon>Micrococcales</taxon>
        <taxon>Micrococcaceae</taxon>
        <taxon>Arthrobacter</taxon>
    </lineage>
</organism>
<dbReference type="GO" id="GO:0043743">
    <property type="term" value="F:LPPG:FO 2-phospho-L-lactate transferase activity"/>
    <property type="evidence" value="ECO:0007669"/>
    <property type="project" value="UniProtKB-EC"/>
</dbReference>
<dbReference type="PANTHER" id="PTHR43007:SF1">
    <property type="entry name" value="2-PHOSPHO-L-LACTATE TRANSFERASE"/>
    <property type="match status" value="1"/>
</dbReference>
<keyword evidence="2" id="KW-0460">Magnesium</keyword>
<comment type="caution">
    <text evidence="3">The sequence shown here is derived from an EMBL/GenBank/DDBJ whole genome shotgun (WGS) entry which is preliminary data.</text>
</comment>
<keyword evidence="1 3" id="KW-0808">Transferase</keyword>
<evidence type="ECO:0000256" key="2">
    <source>
        <dbReference type="ARBA" id="ARBA00022842"/>
    </source>
</evidence>
<dbReference type="PANTHER" id="PTHR43007">
    <property type="entry name" value="2-PHOSPHO-L-LACTATE TRANSFERASE"/>
    <property type="match status" value="1"/>
</dbReference>
<dbReference type="EC" id="2.7.8.28" evidence="3"/>
<evidence type="ECO:0000313" key="3">
    <source>
        <dbReference type="EMBL" id="TDK24889.1"/>
    </source>
</evidence>
<proteinExistence type="inferred from homology"/>
<dbReference type="Gene3D" id="1.10.8.240">
    <property type="entry name" value="CofD-like domain"/>
    <property type="match status" value="1"/>
</dbReference>
<sequence>MAQLTILAGGVGGARFVRGARVLAAAMDLDITVIANTGDDLWLTGLRVCPDLDSLMYSLGGANDTERGWGRAGESERVSAELTAYGVGWPWFTLGDLDLGTHIARTALLRDGLSLTEATERLAARWNLGVRLLPASDDEVETNVEVVDEDGEARLIHFEEWWVRHRGNIPTRRFVQQGLESAVAAPAALEAVASADVVLFAPSNPVVSIGTILTLPGMREALRDTAAPVVGVSPIIGGAAVRGMAELCLRTIGVEVSAAAVGLHYGPRPAGGLLDGWLVDSADPEALGPLHAAGMEARAVPLWMTSDESSAAIVADALSLAAEARTA</sequence>
<gene>
    <name evidence="3" type="ORF">E2F48_11710</name>
</gene>
<dbReference type="EMBL" id="SMTK01000004">
    <property type="protein sequence ID" value="TDK24889.1"/>
    <property type="molecule type" value="Genomic_DNA"/>
</dbReference>
<dbReference type="GO" id="GO:0000287">
    <property type="term" value="F:magnesium ion binding"/>
    <property type="evidence" value="ECO:0007669"/>
    <property type="project" value="InterPro"/>
</dbReference>
<dbReference type="Proteomes" id="UP000295411">
    <property type="component" value="Unassembled WGS sequence"/>
</dbReference>
<keyword evidence="4" id="KW-1185">Reference proteome</keyword>
<dbReference type="Pfam" id="PF01933">
    <property type="entry name" value="CofD"/>
    <property type="match status" value="1"/>
</dbReference>
<dbReference type="AlphaFoldDB" id="A0A4R5TV32"/>
<accession>A0A4R5TV32</accession>
<evidence type="ECO:0000256" key="1">
    <source>
        <dbReference type="ARBA" id="ARBA00022679"/>
    </source>
</evidence>
<reference evidence="3 4" key="1">
    <citation type="submission" date="2019-03" db="EMBL/GenBank/DDBJ databases">
        <title>Arthrobacter sp. nov., an bacterium isolated from biocrust in Mu Us Desert.</title>
        <authorList>
            <person name="Lixiong L."/>
        </authorList>
    </citation>
    <scope>NUCLEOTIDE SEQUENCE [LARGE SCALE GENOMIC DNA]</scope>
    <source>
        <strain evidence="3 4">SLN-3</strain>
    </source>
</reference>
<dbReference type="RefSeq" id="WP_133404550.1">
    <property type="nucleotide sequence ID" value="NZ_SMTK01000004.1"/>
</dbReference>
<dbReference type="InterPro" id="IPR002882">
    <property type="entry name" value="CofD"/>
</dbReference>
<name>A0A4R5TV32_9MICC</name>
<dbReference type="SUPFAM" id="SSF142338">
    <property type="entry name" value="CofD-like"/>
    <property type="match status" value="1"/>
</dbReference>
<dbReference type="InterPro" id="IPR010115">
    <property type="entry name" value="FbiA/CofD"/>
</dbReference>
<dbReference type="NCBIfam" id="TIGR01819">
    <property type="entry name" value="F420_cofD"/>
    <property type="match status" value="1"/>
</dbReference>
<protein>
    <submittedName>
        <fullName evidence="3">2-phospho-L-lactate transferase</fullName>
        <ecNumber evidence="3">2.7.8.28</ecNumber>
    </submittedName>
</protein>